<dbReference type="EMBL" id="JZWT02000003">
    <property type="protein sequence ID" value="MFB6489878.1"/>
    <property type="molecule type" value="Genomic_DNA"/>
</dbReference>
<evidence type="ECO:0000313" key="2">
    <source>
        <dbReference type="Proteomes" id="UP000033636"/>
    </source>
</evidence>
<reference evidence="1" key="1">
    <citation type="submission" date="2024-07" db="EMBL/GenBank/DDBJ databases">
        <title>Metagenome and Metagenome-Assembled Genomes of Archaea from a hot spring from the geothermal field of Los Azufres, Mexico.</title>
        <authorList>
            <person name="Marin-Paredes R."/>
            <person name="Martinez-Romero E."/>
            <person name="Servin-Garciduenas L.E."/>
        </authorList>
    </citation>
    <scope>NUCLEOTIDE SEQUENCE</scope>
</reference>
<dbReference type="Proteomes" id="UP000033636">
    <property type="component" value="Unassembled WGS sequence"/>
</dbReference>
<keyword evidence="1" id="KW-0413">Isomerase</keyword>
<organism evidence="1 2">
    <name type="scientific">Thermoproteus sp. AZ2</name>
    <dbReference type="NCBI Taxonomy" id="1609232"/>
    <lineage>
        <taxon>Archaea</taxon>
        <taxon>Thermoproteota</taxon>
        <taxon>Thermoprotei</taxon>
        <taxon>Thermoproteales</taxon>
        <taxon>Thermoproteaceae</taxon>
        <taxon>Thermoproteus</taxon>
    </lineage>
</organism>
<gene>
    <name evidence="1" type="ORF">TU35_001310</name>
</gene>
<evidence type="ECO:0000313" key="1">
    <source>
        <dbReference type="EMBL" id="MFB6489878.1"/>
    </source>
</evidence>
<comment type="caution">
    <text evidence="1">The sequence shown here is derived from an EMBL/GenBank/DDBJ whole genome shotgun (WGS) entry which is preliminary data.</text>
</comment>
<sequence length="229" mass="24174">MLVIPSIDLEGGRAVKRIRGVRGRYIFVGNPLELAERFKEAPLVHIVDLDGAEAGRPVNAEVVKAVKAELNGECELGGGLRSVGAIEQALSLCEYAVVGTLPFTNPAEFERARDKFGDRLVVSIDVKGGLVMGSGWAQPLASIEEAAALLSRVRPAAVIYTAVDVEGTGLGPSLKYAELLRGAARRIYYAGGIADCGHLMAVKAAGFDGAIVGYALYKGNLSCVKDFQV</sequence>
<protein>
    <submittedName>
        <fullName evidence="1">1-(5-phosphoribosyl)-5-[(5-phosphoribosylamino)methylideneamino] imidazole-4-carboxamide isomerase</fullName>
    </submittedName>
</protein>
<name>A0ACC6UYJ3_9CREN</name>
<proteinExistence type="predicted"/>
<accession>A0ACC6UYJ3</accession>